<evidence type="ECO:0000256" key="1">
    <source>
        <dbReference type="ARBA" id="ARBA00004123"/>
    </source>
</evidence>
<organism evidence="10 11">
    <name type="scientific">Agrocybe pediades</name>
    <dbReference type="NCBI Taxonomy" id="84607"/>
    <lineage>
        <taxon>Eukaryota</taxon>
        <taxon>Fungi</taxon>
        <taxon>Dikarya</taxon>
        <taxon>Basidiomycota</taxon>
        <taxon>Agaricomycotina</taxon>
        <taxon>Agaricomycetes</taxon>
        <taxon>Agaricomycetidae</taxon>
        <taxon>Agaricales</taxon>
        <taxon>Agaricineae</taxon>
        <taxon>Strophariaceae</taxon>
        <taxon>Agrocybe</taxon>
    </lineage>
</organism>
<dbReference type="PANTHER" id="PTHR11618">
    <property type="entry name" value="TRANSCRIPTION INITIATION FACTOR IIB-RELATED"/>
    <property type="match status" value="1"/>
</dbReference>
<dbReference type="Gene3D" id="1.10.472.170">
    <property type="match status" value="1"/>
</dbReference>
<feature type="compositionally biased region" description="Polar residues" evidence="9">
    <location>
        <begin position="360"/>
        <end position="373"/>
    </location>
</feature>
<keyword evidence="7" id="KW-0804">Transcription</keyword>
<evidence type="ECO:0000256" key="2">
    <source>
        <dbReference type="ARBA" id="ARBA00010857"/>
    </source>
</evidence>
<dbReference type="CDD" id="cd00043">
    <property type="entry name" value="CYCLIN_SF"/>
    <property type="match status" value="1"/>
</dbReference>
<evidence type="ECO:0000256" key="7">
    <source>
        <dbReference type="ARBA" id="ARBA00023163"/>
    </source>
</evidence>
<dbReference type="GO" id="GO:0008270">
    <property type="term" value="F:zinc ion binding"/>
    <property type="evidence" value="ECO:0007669"/>
    <property type="project" value="UniProtKB-KW"/>
</dbReference>
<evidence type="ECO:0008006" key="12">
    <source>
        <dbReference type="Google" id="ProtNLM"/>
    </source>
</evidence>
<sequence length="628" mass="69180">MPVRCSECGASTTWDDDVGSAVCTSCGSLVDPSQSVLTSSLYGPQNDAVEPSLWDGSAASTLKSLRSGNNWDLAGQGKETRDRKNAYAMSEFIKSLALSLNAAGLSPRVITLFNQAKSTLNFRWGQKSKAVSAACLAIALREANRPDSLRDIASVLDIPPTSVIREFTAITSTLKLSLTLVDPSVHIPTIQAHINSILELSPEESGLPKSLVTTLGKLCFYDVVNSAHSLSRVLARLSPEHDLLRLPMPPTACGIFMLAMEGENRAPLNSLGDLAQCLGSRCHSSKGVVMARYKTLQDEVASWMEELPWLDKYESKKGRAKVSKRLLVARGIKDVICFHEDIWRKKKMPTLELDLDSEESVQATSNPESNDASTRPHKRPRLNHPLNQATQFLLHPLGTPATSKDKTFNIPSHLALAAYLLGDTSGTRYPPTRLQLLAHHRGGADDAHIPDEELFAEGEFEKLLRNENEIQALRQTFGWKEGEDEEQTPSTTRARKQRKPQASPSVDDEVLHGTALSPRKKSRLNMEALAKLLSSNGEEDISEEEEERVNTTLLALGDAVDSEDDEDDESMYALLDSNTNNTADSSHSGVSRTITNPIIHNDEVILENWRPPTPEYNASDSRYEEEYD</sequence>
<dbReference type="InterPro" id="IPR000812">
    <property type="entry name" value="TFIIB"/>
</dbReference>
<comment type="caution">
    <text evidence="10">The sequence shown here is derived from an EMBL/GenBank/DDBJ whole genome shotgun (WGS) entry which is preliminary data.</text>
</comment>
<keyword evidence="4" id="KW-0863">Zinc-finger</keyword>
<feature type="region of interest" description="Disordered" evidence="9">
    <location>
        <begin position="354"/>
        <end position="383"/>
    </location>
</feature>
<dbReference type="GO" id="GO:0097550">
    <property type="term" value="C:transcription preinitiation complex"/>
    <property type="evidence" value="ECO:0007669"/>
    <property type="project" value="TreeGrafter"/>
</dbReference>
<reference evidence="10 11" key="1">
    <citation type="submission" date="2019-12" db="EMBL/GenBank/DDBJ databases">
        <authorList>
            <person name="Floudas D."/>
            <person name="Bentzer J."/>
            <person name="Ahren D."/>
            <person name="Johansson T."/>
            <person name="Persson P."/>
            <person name="Tunlid A."/>
        </authorList>
    </citation>
    <scope>NUCLEOTIDE SEQUENCE [LARGE SCALE GENOMIC DNA]</scope>
    <source>
        <strain evidence="10 11">CBS 102.39</strain>
    </source>
</reference>
<dbReference type="InterPro" id="IPR036915">
    <property type="entry name" value="Cyclin-like_sf"/>
</dbReference>
<dbReference type="Proteomes" id="UP000521872">
    <property type="component" value="Unassembled WGS sequence"/>
</dbReference>
<protein>
    <recommendedName>
        <fullName evidence="12">B-related factor 1</fullName>
    </recommendedName>
</protein>
<evidence type="ECO:0000256" key="9">
    <source>
        <dbReference type="SAM" id="MobiDB-lite"/>
    </source>
</evidence>
<keyword evidence="8" id="KW-0539">Nucleus</keyword>
<proteinExistence type="inferred from homology"/>
<evidence type="ECO:0000256" key="5">
    <source>
        <dbReference type="ARBA" id="ARBA00022833"/>
    </source>
</evidence>
<dbReference type="AlphaFoldDB" id="A0A8H4VM60"/>
<comment type="subcellular location">
    <subcellularLocation>
        <location evidence="1">Nucleus</location>
    </subcellularLocation>
</comment>
<dbReference type="EMBL" id="JAACJL010000044">
    <property type="protein sequence ID" value="KAF4614667.1"/>
    <property type="molecule type" value="Genomic_DNA"/>
</dbReference>
<keyword evidence="5" id="KW-0862">Zinc</keyword>
<keyword evidence="6" id="KW-0805">Transcription regulation</keyword>
<dbReference type="GO" id="GO:0000995">
    <property type="term" value="F:RNA polymerase III general transcription initiation factor activity"/>
    <property type="evidence" value="ECO:0007669"/>
    <property type="project" value="TreeGrafter"/>
</dbReference>
<evidence type="ECO:0000256" key="8">
    <source>
        <dbReference type="ARBA" id="ARBA00023242"/>
    </source>
</evidence>
<evidence type="ECO:0000313" key="10">
    <source>
        <dbReference type="EMBL" id="KAF4614667.1"/>
    </source>
</evidence>
<evidence type="ECO:0000256" key="6">
    <source>
        <dbReference type="ARBA" id="ARBA00023015"/>
    </source>
</evidence>
<dbReference type="GO" id="GO:0001006">
    <property type="term" value="F:RNA polymerase III type 3 promoter sequence-specific DNA binding"/>
    <property type="evidence" value="ECO:0007669"/>
    <property type="project" value="TreeGrafter"/>
</dbReference>
<evidence type="ECO:0000313" key="11">
    <source>
        <dbReference type="Proteomes" id="UP000521872"/>
    </source>
</evidence>
<dbReference type="GO" id="GO:0070897">
    <property type="term" value="P:transcription preinitiation complex assembly"/>
    <property type="evidence" value="ECO:0007669"/>
    <property type="project" value="InterPro"/>
</dbReference>
<feature type="region of interest" description="Disordered" evidence="9">
    <location>
        <begin position="475"/>
        <end position="522"/>
    </location>
</feature>
<keyword evidence="11" id="KW-1185">Reference proteome</keyword>
<feature type="region of interest" description="Disordered" evidence="9">
    <location>
        <begin position="605"/>
        <end position="628"/>
    </location>
</feature>
<keyword evidence="3" id="KW-0479">Metal-binding</keyword>
<gene>
    <name evidence="10" type="ORF">D9613_003211</name>
</gene>
<dbReference type="GO" id="GO:0005634">
    <property type="term" value="C:nucleus"/>
    <property type="evidence" value="ECO:0007669"/>
    <property type="project" value="UniProtKB-SubCell"/>
</dbReference>
<evidence type="ECO:0000256" key="4">
    <source>
        <dbReference type="ARBA" id="ARBA00022771"/>
    </source>
</evidence>
<accession>A0A8H4VM60</accession>
<dbReference type="SUPFAM" id="SSF47954">
    <property type="entry name" value="Cyclin-like"/>
    <property type="match status" value="1"/>
</dbReference>
<evidence type="ECO:0000256" key="3">
    <source>
        <dbReference type="ARBA" id="ARBA00022723"/>
    </source>
</evidence>
<comment type="similarity">
    <text evidence="2">Belongs to the TFIIB family.</text>
</comment>
<dbReference type="GO" id="GO:0000126">
    <property type="term" value="C:transcription factor TFIIIB complex"/>
    <property type="evidence" value="ECO:0007669"/>
    <property type="project" value="TreeGrafter"/>
</dbReference>
<dbReference type="PANTHER" id="PTHR11618:SF4">
    <property type="entry name" value="TRANSCRIPTION FACTOR IIIB 90 KDA SUBUNIT"/>
    <property type="match status" value="1"/>
</dbReference>
<name>A0A8H4VM60_9AGAR</name>